<proteinExistence type="predicted"/>
<sequence length="50" mass="5615">MPTEYLRLYELGHNDTNFVDATPIRRGGSPTRSPDDWSPSPTGRPVAPWC</sequence>
<comment type="caution">
    <text evidence="2">The sequence shown here is derived from an EMBL/GenBank/DDBJ whole genome shotgun (WGS) entry which is preliminary data.</text>
</comment>
<protein>
    <submittedName>
        <fullName evidence="2">Uncharacterized protein</fullName>
    </submittedName>
</protein>
<dbReference type="Proteomes" id="UP001610818">
    <property type="component" value="Unassembled WGS sequence"/>
</dbReference>
<reference evidence="2 3" key="1">
    <citation type="submission" date="2024-10" db="EMBL/GenBank/DDBJ databases">
        <title>The Natural Products Discovery Center: Release of the First 8490 Sequenced Strains for Exploring Actinobacteria Biosynthetic Diversity.</title>
        <authorList>
            <person name="Kalkreuter E."/>
            <person name="Kautsar S.A."/>
            <person name="Yang D."/>
            <person name="Bader C.D."/>
            <person name="Teijaro C.N."/>
            <person name="Fluegel L."/>
            <person name="Davis C.M."/>
            <person name="Simpson J.R."/>
            <person name="Lauterbach L."/>
            <person name="Steele A.D."/>
            <person name="Gui C."/>
            <person name="Meng S."/>
            <person name="Li G."/>
            <person name="Viehrig K."/>
            <person name="Ye F."/>
            <person name="Su P."/>
            <person name="Kiefer A.F."/>
            <person name="Nichols A."/>
            <person name="Cepeda A.J."/>
            <person name="Yan W."/>
            <person name="Fan B."/>
            <person name="Jiang Y."/>
            <person name="Adhikari A."/>
            <person name="Zheng C.-J."/>
            <person name="Schuster L."/>
            <person name="Cowan T.M."/>
            <person name="Smanski M.J."/>
            <person name="Chevrette M.G."/>
            <person name="De Carvalho L.P.S."/>
            <person name="Shen B."/>
        </authorList>
    </citation>
    <scope>NUCLEOTIDE SEQUENCE [LARGE SCALE GENOMIC DNA]</scope>
    <source>
        <strain evidence="2 3">NPDC017990</strain>
    </source>
</reference>
<dbReference type="EMBL" id="JBIRGQ010000001">
    <property type="protein sequence ID" value="MFH8544456.1"/>
    <property type="molecule type" value="Genomic_DNA"/>
</dbReference>
<name>A0ABW7QM57_9ACTN</name>
<dbReference type="RefSeq" id="WP_397708200.1">
    <property type="nucleotide sequence ID" value="NZ_JBIRGN010000001.1"/>
</dbReference>
<gene>
    <name evidence="2" type="ORF">ACH4F9_05515</name>
</gene>
<evidence type="ECO:0000256" key="1">
    <source>
        <dbReference type="SAM" id="MobiDB-lite"/>
    </source>
</evidence>
<keyword evidence="3" id="KW-1185">Reference proteome</keyword>
<evidence type="ECO:0000313" key="2">
    <source>
        <dbReference type="EMBL" id="MFH8544456.1"/>
    </source>
</evidence>
<accession>A0ABW7QM57</accession>
<evidence type="ECO:0000313" key="3">
    <source>
        <dbReference type="Proteomes" id="UP001610818"/>
    </source>
</evidence>
<organism evidence="2 3">
    <name type="scientific">Streptomyces longisporoflavus</name>
    <dbReference type="NCBI Taxonomy" id="28044"/>
    <lineage>
        <taxon>Bacteria</taxon>
        <taxon>Bacillati</taxon>
        <taxon>Actinomycetota</taxon>
        <taxon>Actinomycetes</taxon>
        <taxon>Kitasatosporales</taxon>
        <taxon>Streptomycetaceae</taxon>
        <taxon>Streptomyces</taxon>
    </lineage>
</organism>
<feature type="region of interest" description="Disordered" evidence="1">
    <location>
        <begin position="18"/>
        <end position="50"/>
    </location>
</feature>